<evidence type="ECO:0000313" key="2">
    <source>
        <dbReference type="EMBL" id="GAF97203.1"/>
    </source>
</evidence>
<feature type="region of interest" description="Disordered" evidence="1">
    <location>
        <begin position="1"/>
        <end position="23"/>
    </location>
</feature>
<dbReference type="PANTHER" id="PTHR34047:SF8">
    <property type="entry name" value="PROTEIN YKFC"/>
    <property type="match status" value="1"/>
</dbReference>
<dbReference type="AlphaFoldDB" id="X0TUE6"/>
<reference evidence="2" key="1">
    <citation type="journal article" date="2014" name="Front. Microbiol.">
        <title>High frequency of phylogenetically diverse reductive dehalogenase-homologous genes in deep subseafloor sedimentary metagenomes.</title>
        <authorList>
            <person name="Kawai M."/>
            <person name="Futagami T."/>
            <person name="Toyoda A."/>
            <person name="Takaki Y."/>
            <person name="Nishi S."/>
            <person name="Hori S."/>
            <person name="Arai W."/>
            <person name="Tsubouchi T."/>
            <person name="Morono Y."/>
            <person name="Uchiyama I."/>
            <person name="Ito T."/>
            <person name="Fujiyama A."/>
            <person name="Inagaki F."/>
            <person name="Takami H."/>
        </authorList>
    </citation>
    <scope>NUCLEOTIDE SEQUENCE</scope>
    <source>
        <strain evidence="2">Expedition CK06-06</strain>
    </source>
</reference>
<feature type="non-terminal residue" evidence="2">
    <location>
        <position position="167"/>
    </location>
</feature>
<dbReference type="SUPFAM" id="SSF56672">
    <property type="entry name" value="DNA/RNA polymerases"/>
    <property type="match status" value="1"/>
</dbReference>
<organism evidence="2">
    <name type="scientific">marine sediment metagenome</name>
    <dbReference type="NCBI Taxonomy" id="412755"/>
    <lineage>
        <taxon>unclassified sequences</taxon>
        <taxon>metagenomes</taxon>
        <taxon>ecological metagenomes</taxon>
    </lineage>
</organism>
<dbReference type="EMBL" id="BARS01016047">
    <property type="protein sequence ID" value="GAF97203.1"/>
    <property type="molecule type" value="Genomic_DNA"/>
</dbReference>
<proteinExistence type="predicted"/>
<evidence type="ECO:0000256" key="1">
    <source>
        <dbReference type="SAM" id="MobiDB-lite"/>
    </source>
</evidence>
<name>X0TUE6_9ZZZZ</name>
<accession>X0TUE6</accession>
<comment type="caution">
    <text evidence="2">The sequence shown here is derived from an EMBL/GenBank/DDBJ whole genome shotgun (WGS) entry which is preliminary data.</text>
</comment>
<sequence>MQEQNRLPEGATTEKRQEAELPPAYRVNADGLPEKVFLLRQKLYRKAKLEPKFRFYALYDRIFRRDVLEAAWRRVAANRGAPGVDGLSVQGVCDLPGGVEGFLSSIHEDLKAKTYRPQAVRRVYIPKPDGRRRPLGIPTVRDRVVETAAMLVLEPVFEADFLDCSWG</sequence>
<dbReference type="PANTHER" id="PTHR34047">
    <property type="entry name" value="NUCLEAR INTRON MATURASE 1, MITOCHONDRIAL-RELATED"/>
    <property type="match status" value="1"/>
</dbReference>
<evidence type="ECO:0008006" key="3">
    <source>
        <dbReference type="Google" id="ProtNLM"/>
    </source>
</evidence>
<dbReference type="InterPro" id="IPR043502">
    <property type="entry name" value="DNA/RNA_pol_sf"/>
</dbReference>
<dbReference type="InterPro" id="IPR051083">
    <property type="entry name" value="GrpII_Intron_Splice-Mob/Def"/>
</dbReference>
<protein>
    <recommendedName>
        <fullName evidence="3">Reverse transcriptase domain-containing protein</fullName>
    </recommendedName>
</protein>
<gene>
    <name evidence="2" type="ORF">S01H1_26469</name>
</gene>